<feature type="chain" id="PRO_5038970966" evidence="5">
    <location>
        <begin position="22"/>
        <end position="890"/>
    </location>
</feature>
<dbReference type="Gene3D" id="1.50.10.100">
    <property type="entry name" value="Chondroitin AC/alginate lyase"/>
    <property type="match status" value="1"/>
</dbReference>
<dbReference type="Gene3D" id="2.60.220.10">
    <property type="entry name" value="Polysaccharide lyase family 8-like, C-terminal"/>
    <property type="match status" value="1"/>
</dbReference>
<keyword evidence="10" id="KW-1185">Reference proteome</keyword>
<feature type="domain" description="Polysaccharide lyase 8 N-terminal alpha-helical" evidence="8">
    <location>
        <begin position="69"/>
        <end position="394"/>
    </location>
</feature>
<comment type="similarity">
    <text evidence="1">Belongs to the polysaccharide lyase 8 family.</text>
</comment>
<dbReference type="SUPFAM" id="SSF48230">
    <property type="entry name" value="Chondroitin AC/alginate lyase"/>
    <property type="match status" value="1"/>
</dbReference>
<evidence type="ECO:0000256" key="4">
    <source>
        <dbReference type="PIRSR" id="PIRSR638970-1"/>
    </source>
</evidence>
<dbReference type="AlphaFoldDB" id="A0A1U9QST9"/>
<feature type="signal peptide" evidence="5">
    <location>
        <begin position="1"/>
        <end position="21"/>
    </location>
</feature>
<evidence type="ECO:0000313" key="9">
    <source>
        <dbReference type="EMBL" id="AQU67257.1"/>
    </source>
</evidence>
<dbReference type="Pfam" id="PF02278">
    <property type="entry name" value="Lyase_8"/>
    <property type="match status" value="1"/>
</dbReference>
<evidence type="ECO:0000259" key="8">
    <source>
        <dbReference type="Pfam" id="PF08124"/>
    </source>
</evidence>
<protein>
    <submittedName>
        <fullName evidence="9">Silent information regulator protein Sir2</fullName>
    </submittedName>
</protein>
<dbReference type="Proteomes" id="UP000189677">
    <property type="component" value="Chromosome"/>
</dbReference>
<dbReference type="InterPro" id="IPR008929">
    <property type="entry name" value="Chondroitin_lyas"/>
</dbReference>
<accession>A0A1U9QST9</accession>
<dbReference type="InterPro" id="IPR014718">
    <property type="entry name" value="GH-type_carb-bd"/>
</dbReference>
<dbReference type="PANTHER" id="PTHR38481:SF1">
    <property type="entry name" value="HYALURONATE LYASE"/>
    <property type="match status" value="1"/>
</dbReference>
<dbReference type="Pfam" id="PF08124">
    <property type="entry name" value="Lyase_8_N"/>
    <property type="match status" value="1"/>
</dbReference>
<proteinExistence type="inferred from homology"/>
<evidence type="ECO:0000313" key="10">
    <source>
        <dbReference type="Proteomes" id="UP000189677"/>
    </source>
</evidence>
<dbReference type="InterPro" id="IPR003159">
    <property type="entry name" value="Lyase_8_central_dom"/>
</dbReference>
<evidence type="ECO:0000256" key="2">
    <source>
        <dbReference type="ARBA" id="ARBA00022729"/>
    </source>
</evidence>
<keyword evidence="3" id="KW-0456">Lyase</keyword>
<evidence type="ECO:0000259" key="7">
    <source>
        <dbReference type="Pfam" id="PF02884"/>
    </source>
</evidence>
<feature type="active site" evidence="4">
    <location>
        <position position="358"/>
    </location>
</feature>
<evidence type="ECO:0000259" key="6">
    <source>
        <dbReference type="Pfam" id="PF02278"/>
    </source>
</evidence>
<keyword evidence="2 5" id="KW-0732">Signal</keyword>
<feature type="domain" description="Polysaccharide lyase family 8 C-terminal" evidence="7">
    <location>
        <begin position="778"/>
        <end position="844"/>
    </location>
</feature>
<dbReference type="PANTHER" id="PTHR38481">
    <property type="entry name" value="HYALURONATE LYASE"/>
    <property type="match status" value="1"/>
</dbReference>
<dbReference type="GO" id="GO:0005975">
    <property type="term" value="P:carbohydrate metabolic process"/>
    <property type="evidence" value="ECO:0007669"/>
    <property type="project" value="InterPro"/>
</dbReference>
<dbReference type="GO" id="GO:0005576">
    <property type="term" value="C:extracellular region"/>
    <property type="evidence" value="ECO:0007669"/>
    <property type="project" value="InterPro"/>
</dbReference>
<evidence type="ECO:0000256" key="5">
    <source>
        <dbReference type="SAM" id="SignalP"/>
    </source>
</evidence>
<feature type="active site" evidence="4">
    <location>
        <position position="283"/>
    </location>
</feature>
<dbReference type="GO" id="GO:0030246">
    <property type="term" value="F:carbohydrate binding"/>
    <property type="evidence" value="ECO:0007669"/>
    <property type="project" value="InterPro"/>
</dbReference>
<dbReference type="InterPro" id="IPR011013">
    <property type="entry name" value="Gal_mutarotase_sf_dom"/>
</dbReference>
<dbReference type="InterPro" id="IPR011071">
    <property type="entry name" value="Lyase_8-like_C"/>
</dbReference>
<dbReference type="EMBL" id="CP018047">
    <property type="protein sequence ID" value="AQU67257.1"/>
    <property type="molecule type" value="Genomic_DNA"/>
</dbReference>
<evidence type="ECO:0000256" key="1">
    <source>
        <dbReference type="ARBA" id="ARBA00006699"/>
    </source>
</evidence>
<dbReference type="InterPro" id="IPR006311">
    <property type="entry name" value="TAT_signal"/>
</dbReference>
<evidence type="ECO:0000256" key="3">
    <source>
        <dbReference type="ARBA" id="ARBA00023239"/>
    </source>
</evidence>
<dbReference type="KEGG" id="snw:BBN63_14395"/>
<sequence>MQLSRRTLLTMLPASALLAVAAPLRARAAGRPTAASASGAAEPGADHAALLANTVAIFAGTAESNARPEVAAKLAAITSTARTRLAALDGAGPGELFKGVALGTSDANLNTSYQYLYEIALATRTPGPAASDLRDNVSVQRRVIDGLVLLHDAYYGDQSKGYYGNWFNWEIGISASVSRTLVLLKDELAAHKPDLTATYVSSMDAYLRNGKDGDVDLDSRFHTGANLADITTNRILQGAVTGDDARVVKAVADQLTVYATVDPYNPRHGVTDGFYADGSFIQHDSVAYTGSYGKVLLTRAVQTVKILEGTDYLGTGNGAGTGTGSGTGDLVAVVRGWVADGFAPLIFEGWMMEIVKGRGVSRTATGYTDVAVVVEAVVDLSGHSTGADATALQGYVKFVRQTSKAALDPAVFVSPVSVARYADILADASVPSADLGDAESHTAFNAMDKTVHRRPGYAFALARSSDRISKYEYMSGENLMPWFQGDGAHYLYLAGQDQTRSFGIDYYTTVSPYRLAGVTAPVETRRTIPELYGTAWYDNPERGFTSSSESQNTYVYFPRGTNSLSGGARLGAYGAVGLVLGDDVAYAAKQAGELPDDFVVHRNATATKSWFMLDDEIVVLAAGVGDAAGRAVTTTLDSRIAAASDAVTVTGRLRDGATWPRGGDGNAGGSTAPGPVAWLRYADAGQGIAVGYVFLDGGGDSRPTVALDTVTRSRRVVRTSNPDTPVTKQVFSLSVDQPAGARPLSMAHALVPNATERQLKAYGAGRGHGSGAGRGPLSVVANTTRVQAVEHRGLSLLAANTFTPGTHRAGLLSIDGAASVLLRTSHDGTVSVAVCDPTMARNTVSVTVGGRRLRAVSSDDRVRVREVPGGTRIDVDTHQAHGRSLTARLR</sequence>
<name>A0A1U9QST9_STRNV</name>
<dbReference type="InterPro" id="IPR004103">
    <property type="entry name" value="Lyase_8_C"/>
</dbReference>
<dbReference type="PROSITE" id="PS51318">
    <property type="entry name" value="TAT"/>
    <property type="match status" value="1"/>
</dbReference>
<feature type="active site" evidence="4">
    <location>
        <position position="292"/>
    </location>
</feature>
<dbReference type="SUPFAM" id="SSF74650">
    <property type="entry name" value="Galactose mutarotase-like"/>
    <property type="match status" value="1"/>
</dbReference>
<feature type="domain" description="Polysaccharide lyase family 8 central" evidence="6">
    <location>
        <begin position="441"/>
        <end position="754"/>
    </location>
</feature>
<dbReference type="GO" id="GO:0016837">
    <property type="term" value="F:carbon-oxygen lyase activity, acting on polysaccharides"/>
    <property type="evidence" value="ECO:0007669"/>
    <property type="project" value="UniProtKB-ARBA"/>
</dbReference>
<dbReference type="RefSeq" id="WP_078075809.1">
    <property type="nucleotide sequence ID" value="NZ_CP018047.1"/>
</dbReference>
<reference evidence="9 10" key="1">
    <citation type="submission" date="2016-11" db="EMBL/GenBank/DDBJ databases">
        <title>Complete genome sequence of Streptomyces niveus SCSIO 3406.</title>
        <authorList>
            <person name="Zhu Q."/>
            <person name="Cheng W."/>
            <person name="Song Y."/>
            <person name="Li Q."/>
            <person name="Ju J."/>
        </authorList>
    </citation>
    <scope>NUCLEOTIDE SEQUENCE [LARGE SCALE GENOMIC DNA]</scope>
    <source>
        <strain evidence="9 10">SCSIO 3406</strain>
    </source>
</reference>
<dbReference type="OrthoDB" id="6636047at2"/>
<dbReference type="InterPro" id="IPR038970">
    <property type="entry name" value="Lyase_8"/>
</dbReference>
<dbReference type="SUPFAM" id="SSF49863">
    <property type="entry name" value="Hyaluronate lyase-like, C-terminal domain"/>
    <property type="match status" value="1"/>
</dbReference>
<dbReference type="Pfam" id="PF02884">
    <property type="entry name" value="Lyase_8_C"/>
    <property type="match status" value="1"/>
</dbReference>
<dbReference type="Gene3D" id="2.70.98.10">
    <property type="match status" value="1"/>
</dbReference>
<dbReference type="InterPro" id="IPR012970">
    <property type="entry name" value="Lyase_8_alpha_N"/>
</dbReference>
<organism evidence="9 10">
    <name type="scientific">Streptomyces niveus</name>
    <name type="common">Streptomyces spheroides</name>
    <dbReference type="NCBI Taxonomy" id="193462"/>
    <lineage>
        <taxon>Bacteria</taxon>
        <taxon>Bacillati</taxon>
        <taxon>Actinomycetota</taxon>
        <taxon>Actinomycetes</taxon>
        <taxon>Kitasatosporales</taxon>
        <taxon>Streptomycetaceae</taxon>
        <taxon>Streptomyces</taxon>
    </lineage>
</organism>
<gene>
    <name evidence="9" type="ORF">BBN63_14395</name>
</gene>